<keyword evidence="7" id="KW-0812">Transmembrane</keyword>
<evidence type="ECO:0000256" key="5">
    <source>
        <dbReference type="ARBA" id="ARBA00022840"/>
    </source>
</evidence>
<feature type="transmembrane region" description="Helical" evidence="7">
    <location>
        <begin position="250"/>
        <end position="268"/>
    </location>
</feature>
<dbReference type="AlphaFoldDB" id="A0A699ZLJ6"/>
<gene>
    <name evidence="9" type="ORF">HaLaN_16363</name>
</gene>
<dbReference type="Pfam" id="PF00069">
    <property type="entry name" value="Pkinase"/>
    <property type="match status" value="1"/>
</dbReference>
<name>A0A699ZLJ6_HAELA</name>
<reference evidence="9 10" key="1">
    <citation type="submission" date="2020-02" db="EMBL/GenBank/DDBJ databases">
        <title>Draft genome sequence of Haematococcus lacustris strain NIES-144.</title>
        <authorList>
            <person name="Morimoto D."/>
            <person name="Nakagawa S."/>
            <person name="Yoshida T."/>
            <person name="Sawayama S."/>
        </authorList>
    </citation>
    <scope>NUCLEOTIDE SEQUENCE [LARGE SCALE GENOMIC DNA]</scope>
    <source>
        <strain evidence="9 10">NIES-144</strain>
    </source>
</reference>
<feature type="domain" description="Protein kinase" evidence="8">
    <location>
        <begin position="63"/>
        <end position="332"/>
    </location>
</feature>
<evidence type="ECO:0000259" key="8">
    <source>
        <dbReference type="PROSITE" id="PS50011"/>
    </source>
</evidence>
<protein>
    <recommendedName>
        <fullName evidence="8">Protein kinase domain-containing protein</fullName>
    </recommendedName>
</protein>
<keyword evidence="10" id="KW-1185">Reference proteome</keyword>
<evidence type="ECO:0000256" key="2">
    <source>
        <dbReference type="ARBA" id="ARBA00022679"/>
    </source>
</evidence>
<dbReference type="InterPro" id="IPR000719">
    <property type="entry name" value="Prot_kinase_dom"/>
</dbReference>
<organism evidence="9 10">
    <name type="scientific">Haematococcus lacustris</name>
    <name type="common">Green alga</name>
    <name type="synonym">Haematococcus pluvialis</name>
    <dbReference type="NCBI Taxonomy" id="44745"/>
    <lineage>
        <taxon>Eukaryota</taxon>
        <taxon>Viridiplantae</taxon>
        <taxon>Chlorophyta</taxon>
        <taxon>core chlorophytes</taxon>
        <taxon>Chlorophyceae</taxon>
        <taxon>CS clade</taxon>
        <taxon>Chlamydomonadales</taxon>
        <taxon>Haematococcaceae</taxon>
        <taxon>Haematococcus</taxon>
    </lineage>
</organism>
<evidence type="ECO:0000256" key="1">
    <source>
        <dbReference type="ARBA" id="ARBA00022527"/>
    </source>
</evidence>
<dbReference type="InterPro" id="IPR011009">
    <property type="entry name" value="Kinase-like_dom_sf"/>
</dbReference>
<comment type="caution">
    <text evidence="9">The sequence shown here is derived from an EMBL/GenBank/DDBJ whole genome shotgun (WGS) entry which is preliminary data.</text>
</comment>
<keyword evidence="2" id="KW-0808">Transferase</keyword>
<dbReference type="SUPFAM" id="SSF56112">
    <property type="entry name" value="Protein kinase-like (PK-like)"/>
    <property type="match status" value="1"/>
</dbReference>
<evidence type="ECO:0000256" key="6">
    <source>
        <dbReference type="PROSITE-ProRule" id="PRU10141"/>
    </source>
</evidence>
<evidence type="ECO:0000313" key="9">
    <source>
        <dbReference type="EMBL" id="GFH19418.1"/>
    </source>
</evidence>
<keyword evidence="7" id="KW-1133">Transmembrane helix</keyword>
<dbReference type="GO" id="GO:0005524">
    <property type="term" value="F:ATP binding"/>
    <property type="evidence" value="ECO:0007669"/>
    <property type="project" value="UniProtKB-UniRule"/>
</dbReference>
<feature type="non-terminal residue" evidence="9">
    <location>
        <position position="1"/>
    </location>
</feature>
<keyword evidence="3 6" id="KW-0547">Nucleotide-binding</keyword>
<evidence type="ECO:0000256" key="3">
    <source>
        <dbReference type="ARBA" id="ARBA00022741"/>
    </source>
</evidence>
<dbReference type="Proteomes" id="UP000485058">
    <property type="component" value="Unassembled WGS sequence"/>
</dbReference>
<evidence type="ECO:0000256" key="4">
    <source>
        <dbReference type="ARBA" id="ARBA00022777"/>
    </source>
</evidence>
<dbReference type="PROSITE" id="PS00107">
    <property type="entry name" value="PROTEIN_KINASE_ATP"/>
    <property type="match status" value="1"/>
</dbReference>
<keyword evidence="5 6" id="KW-0067">ATP-binding</keyword>
<keyword evidence="4" id="KW-0418">Kinase</keyword>
<dbReference type="PROSITE" id="PS50011">
    <property type="entry name" value="PROTEIN_KINASE_DOM"/>
    <property type="match status" value="1"/>
</dbReference>
<feature type="binding site" evidence="6">
    <location>
        <position position="92"/>
    </location>
    <ligand>
        <name>ATP</name>
        <dbReference type="ChEBI" id="CHEBI:30616"/>
    </ligand>
</feature>
<evidence type="ECO:0000313" key="10">
    <source>
        <dbReference type="Proteomes" id="UP000485058"/>
    </source>
</evidence>
<proteinExistence type="predicted"/>
<dbReference type="GO" id="GO:0005952">
    <property type="term" value="C:cAMP-dependent protein kinase complex"/>
    <property type="evidence" value="ECO:0007669"/>
    <property type="project" value="TreeGrafter"/>
</dbReference>
<feature type="non-terminal residue" evidence="9">
    <location>
        <position position="332"/>
    </location>
</feature>
<dbReference type="SMART" id="SM00220">
    <property type="entry name" value="S_TKc"/>
    <property type="match status" value="1"/>
</dbReference>
<evidence type="ECO:0000256" key="7">
    <source>
        <dbReference type="SAM" id="Phobius"/>
    </source>
</evidence>
<dbReference type="Gene3D" id="1.10.510.10">
    <property type="entry name" value="Transferase(Phosphotransferase) domain 1"/>
    <property type="match status" value="1"/>
</dbReference>
<accession>A0A699ZLJ6</accession>
<keyword evidence="7" id="KW-0472">Membrane</keyword>
<keyword evidence="1" id="KW-0723">Serine/threonine-protein kinase</keyword>
<sequence length="332" mass="37296">MAKLKPKSSAALRRPAAKVHVRYTVDGETKTVVALGHLDEVQELKRGGSKITEVAEDDNSLVIAEGAVLGEGAFSRVVKASEETTGRQFAMKRMTKSAALQCPEHVYCEQIITRNMAHPFCIRQYASFQDSHHLYFLFDLMPGGDLMDVLVAEAKVIKYPMPEEGSLRQGCLAQKVKMWQGFSEELARFYVASVVLALEYLHENHYVFRDLKPENVLIDAQGYAKLGDFGFAKQVELGGRTYTFCGTPGYVLYIALAAALLWLAAVAPENIMGRGYGHSVDWWTLGVLMYVLLTARQPFTSPKTQDPMEVMRRIVDERWPVRYPPYMSTEAR</sequence>
<dbReference type="Gene3D" id="3.30.200.20">
    <property type="entry name" value="Phosphorylase Kinase, domain 1"/>
    <property type="match status" value="1"/>
</dbReference>
<dbReference type="PANTHER" id="PTHR24353">
    <property type="entry name" value="CYCLIC NUCLEOTIDE-DEPENDENT PROTEIN KINASE"/>
    <property type="match status" value="1"/>
</dbReference>
<dbReference type="EMBL" id="BLLF01001460">
    <property type="protein sequence ID" value="GFH19418.1"/>
    <property type="molecule type" value="Genomic_DNA"/>
</dbReference>
<dbReference type="InterPro" id="IPR017441">
    <property type="entry name" value="Protein_kinase_ATP_BS"/>
</dbReference>
<dbReference type="PANTHER" id="PTHR24353:SF139">
    <property type="match status" value="1"/>
</dbReference>
<dbReference type="GO" id="GO:0004691">
    <property type="term" value="F:cAMP-dependent protein kinase activity"/>
    <property type="evidence" value="ECO:0007669"/>
    <property type="project" value="TreeGrafter"/>
</dbReference>